<evidence type="ECO:0000313" key="3">
    <source>
        <dbReference type="EMBL" id="JAT60603.1"/>
    </source>
</evidence>
<dbReference type="InterPro" id="IPR011990">
    <property type="entry name" value="TPR-like_helical_dom_sf"/>
</dbReference>
<feature type="repeat" description="PPR" evidence="2">
    <location>
        <begin position="122"/>
        <end position="157"/>
    </location>
</feature>
<dbReference type="Pfam" id="PF13812">
    <property type="entry name" value="PPR_3"/>
    <property type="match status" value="1"/>
</dbReference>
<gene>
    <name evidence="3" type="primary">PCMP-E27_5</name>
    <name evidence="3" type="ORF">g.28835</name>
</gene>
<dbReference type="PANTHER" id="PTHR47926">
    <property type="entry name" value="PENTATRICOPEPTIDE REPEAT-CONTAINING PROTEIN"/>
    <property type="match status" value="1"/>
</dbReference>
<name>A0A1D1Z109_9ARAE</name>
<dbReference type="FunFam" id="1.25.40.10:FF:000125">
    <property type="entry name" value="Pentatricopeptide repeat-containing protein"/>
    <property type="match status" value="1"/>
</dbReference>
<feature type="repeat" description="PPR" evidence="2">
    <location>
        <begin position="224"/>
        <end position="258"/>
    </location>
</feature>
<dbReference type="Gene3D" id="1.25.40.10">
    <property type="entry name" value="Tetratricopeptide repeat domain"/>
    <property type="match status" value="5"/>
</dbReference>
<dbReference type="GO" id="GO:0003723">
    <property type="term" value="F:RNA binding"/>
    <property type="evidence" value="ECO:0007669"/>
    <property type="project" value="InterPro"/>
</dbReference>
<feature type="repeat" description="PPR" evidence="2">
    <location>
        <begin position="286"/>
        <end position="320"/>
    </location>
</feature>
<evidence type="ECO:0000256" key="2">
    <source>
        <dbReference type="PROSITE-ProRule" id="PRU00708"/>
    </source>
</evidence>
<dbReference type="EMBL" id="GDJX01007333">
    <property type="protein sequence ID" value="JAT60603.1"/>
    <property type="molecule type" value="Transcribed_RNA"/>
</dbReference>
<feature type="repeat" description="PPR" evidence="2">
    <location>
        <begin position="389"/>
        <end position="419"/>
    </location>
</feature>
<dbReference type="Pfam" id="PF01535">
    <property type="entry name" value="PPR"/>
    <property type="match status" value="6"/>
</dbReference>
<dbReference type="Pfam" id="PF20431">
    <property type="entry name" value="E_motif"/>
    <property type="match status" value="1"/>
</dbReference>
<dbReference type="InterPro" id="IPR046848">
    <property type="entry name" value="E_motif"/>
</dbReference>
<keyword evidence="1" id="KW-0677">Repeat</keyword>
<sequence length="640" mass="70599">MAAGPRPSPARPSSLYLDRLLATCRNRSRGFPTTIWRDADGDAGSGVGEPPALRLSHPVLRALEARPCAGLAFDQALAQLLVSGLLQHPLAAGRAVRSLCSSGSPSSATRAVELFSHLDEPDAFVCNTILRAYARAGDPRGGLCFYRGHMLRRRVPPNHYTFPLLAKLCADAGSGPEGARTHALAMKMGFELDLFVRNSLIHMYSSFGRVESARFLFDLPAESDLVTWNSMIDGYVKKGMVETARGLFDEMPGRDVLSWNVMIAGHAGVGDVKAARWLFDTMPERDSVSWNSIIDGYGKAGEVKVAREIFDAMPSPNVVLWNTILAIYVRAKDYRECLRLFDWMMTMGVRANEATLVSVLISCSSLGELDRGKWVHSYIKSRNRDIEPDVLLSTALLTMYSKCGEMDSAREIFDQMAERSVVSWNSMIAGYGKHGYADKAITMFLEMEKEGPRPNEATFVCLLSACVHAALVFEGWWCFDRMVRRYDIEPKIEHYGCMVDLLGRAGLLSHSKELMENMPMQPSPALMGALLSACKTHSNLKVGEIVGIQLMELDPRDVGPYVLLSDIYAAEGRWVDVEKVRTVMRDEGLLKGAGVSLVGSENQSVCLVKHEGPVHKKGIMYSILNEMDAQMKASHGAFGE</sequence>
<accession>A0A1D1Z109</accession>
<evidence type="ECO:0000256" key="1">
    <source>
        <dbReference type="ARBA" id="ARBA00022737"/>
    </source>
</evidence>
<dbReference type="PROSITE" id="PS51375">
    <property type="entry name" value="PPR"/>
    <property type="match status" value="5"/>
</dbReference>
<protein>
    <submittedName>
        <fullName evidence="3">Pentatricopeptide repeat-containing protein At3g29230</fullName>
    </submittedName>
</protein>
<dbReference type="FunFam" id="1.25.40.10:FF:000927">
    <property type="entry name" value="Pentatricopeptide repeat-containing protein"/>
    <property type="match status" value="1"/>
</dbReference>
<dbReference type="GO" id="GO:0048731">
    <property type="term" value="P:system development"/>
    <property type="evidence" value="ECO:0007669"/>
    <property type="project" value="UniProtKB-ARBA"/>
</dbReference>
<dbReference type="Pfam" id="PF13041">
    <property type="entry name" value="PPR_2"/>
    <property type="match status" value="2"/>
</dbReference>
<reference evidence="3" key="1">
    <citation type="submission" date="2015-07" db="EMBL/GenBank/DDBJ databases">
        <title>Transcriptome Assembly of Anthurium amnicola.</title>
        <authorList>
            <person name="Suzuki J."/>
        </authorList>
    </citation>
    <scope>NUCLEOTIDE SEQUENCE</scope>
</reference>
<dbReference type="NCBIfam" id="TIGR00756">
    <property type="entry name" value="PPR"/>
    <property type="match status" value="6"/>
</dbReference>
<proteinExistence type="predicted"/>
<feature type="repeat" description="PPR" evidence="2">
    <location>
        <begin position="420"/>
        <end position="454"/>
    </location>
</feature>
<dbReference type="GO" id="GO:0009451">
    <property type="term" value="P:RNA modification"/>
    <property type="evidence" value="ECO:0007669"/>
    <property type="project" value="InterPro"/>
</dbReference>
<dbReference type="InterPro" id="IPR046960">
    <property type="entry name" value="PPR_At4g14850-like_plant"/>
</dbReference>
<organism evidence="3">
    <name type="scientific">Anthurium amnicola</name>
    <dbReference type="NCBI Taxonomy" id="1678845"/>
    <lineage>
        <taxon>Eukaryota</taxon>
        <taxon>Viridiplantae</taxon>
        <taxon>Streptophyta</taxon>
        <taxon>Embryophyta</taxon>
        <taxon>Tracheophyta</taxon>
        <taxon>Spermatophyta</taxon>
        <taxon>Magnoliopsida</taxon>
        <taxon>Liliopsida</taxon>
        <taxon>Araceae</taxon>
        <taxon>Pothoideae</taxon>
        <taxon>Potheae</taxon>
        <taxon>Anthurium</taxon>
    </lineage>
</organism>
<dbReference type="PANTHER" id="PTHR47926:SF485">
    <property type="entry name" value="REPEAT-LIKE SUPERFAMILY PROTEIN, PUTATIVE-RELATED"/>
    <property type="match status" value="1"/>
</dbReference>
<dbReference type="InterPro" id="IPR002885">
    <property type="entry name" value="PPR_rpt"/>
</dbReference>
<dbReference type="AlphaFoldDB" id="A0A1D1Z109"/>